<gene>
    <name evidence="7" type="ORF">SPACI_044770</name>
</gene>
<dbReference type="Gene3D" id="1.10.287.950">
    <property type="entry name" value="Methyl-accepting chemotaxis protein"/>
    <property type="match status" value="1"/>
</dbReference>
<keyword evidence="8" id="KW-1185">Reference proteome</keyword>
<evidence type="ECO:0000259" key="6">
    <source>
        <dbReference type="PROSITE" id="PS50885"/>
    </source>
</evidence>
<proteinExistence type="inferred from homology"/>
<dbReference type="PROSITE" id="PS50111">
    <property type="entry name" value="CHEMOTAXIS_TRANSDUC_2"/>
    <property type="match status" value="1"/>
</dbReference>
<keyword evidence="4" id="KW-0472">Membrane</keyword>
<evidence type="ECO:0000313" key="7">
    <source>
        <dbReference type="EMBL" id="XFO74367.1"/>
    </source>
</evidence>
<evidence type="ECO:0000256" key="1">
    <source>
        <dbReference type="ARBA" id="ARBA00022500"/>
    </source>
</evidence>
<dbReference type="SUPFAM" id="SSF58104">
    <property type="entry name" value="Methyl-accepting chemotaxis protein (MCP) signaling domain"/>
    <property type="match status" value="1"/>
</dbReference>
<dbReference type="CDD" id="cd06225">
    <property type="entry name" value="HAMP"/>
    <property type="match status" value="1"/>
</dbReference>
<dbReference type="Gene3D" id="6.10.340.10">
    <property type="match status" value="1"/>
</dbReference>
<keyword evidence="4" id="KW-1133">Transmembrane helix</keyword>
<dbReference type="Pfam" id="PF12729">
    <property type="entry name" value="4HB_MCP_1"/>
    <property type="match status" value="1"/>
</dbReference>
<sequence>MQWFYNLKIRNKLVAAFIAVALLAGIVGFIGIYNIKDVQEKYVVLYEDYGVAGANIGQLGVALEQSRSHLRDILLAKGSADRSRNVAAIKELDKEIDERLPQFEKSIKGNQVREEFKELRDNIEKFRLVRDKVMVLALANQEDQAVIVMRNEGAGIVNAIDELVDKLYQDKVNLGRQVSKELIDQTNRVMVVLTVIIAVAIALALGLGVAIALTVSRPLQALAGEMKKMAEGDLNVAVNITSKDEIGMLAGSFTTMAANINEVINNINLSSAQVSAGSRQMSASSLALSQGATEQASSIEEVTASMEQIAAQTTQNAVNANQANELAITTQENAEQGNSKMQHMLTAMEDINSSAASISKIIKVIDEIAFQTNILALNAAVEAARAGQHGKGFAVVAEEVRNLAARSANAAKETTVMIEGSIQKANLGTQIAQETAASLNKIVHDIEQVAELVGQIAAASNEQASGISQVNQAINQVSQVVQSNSATAEESAAASEELSAQADTLKDLVGKFKVKRTAVAGGLGPVDPATLKLIQDMLDKQKAGGQTDMPKSKVKIVLSDNEFGKY</sequence>
<reference evidence="7" key="1">
    <citation type="submission" date="2024-05" db="EMBL/GenBank/DDBJ databases">
        <title>Isolation and characterization of Sporomusa carbonis sp. nov., a carboxydotrophic hydrogenogen in the genus of Sporomusa isolated from a charcoal burning pile.</title>
        <authorList>
            <person name="Boeer T."/>
            <person name="Rosenbaum F."/>
            <person name="Eysell L."/>
            <person name="Mueller V."/>
            <person name="Daniel R."/>
            <person name="Poehlein A."/>
        </authorList>
    </citation>
    <scope>NUCLEOTIDE SEQUENCE [LARGE SCALE GENOMIC DNA]</scope>
    <source>
        <strain evidence="7">DSM 3132</strain>
    </source>
</reference>
<feature type="transmembrane region" description="Helical" evidence="4">
    <location>
        <begin position="13"/>
        <end position="33"/>
    </location>
</feature>
<name>A0ABZ3J8X7_SPOA4</name>
<dbReference type="InterPro" id="IPR051310">
    <property type="entry name" value="MCP_chemotaxis"/>
</dbReference>
<dbReference type="PANTHER" id="PTHR43531:SF11">
    <property type="entry name" value="METHYL-ACCEPTING CHEMOTAXIS PROTEIN 3"/>
    <property type="match status" value="1"/>
</dbReference>
<dbReference type="Pfam" id="PF00672">
    <property type="entry name" value="HAMP"/>
    <property type="match status" value="1"/>
</dbReference>
<dbReference type="EMBL" id="CP155571">
    <property type="protein sequence ID" value="XFO74367.1"/>
    <property type="molecule type" value="Genomic_DNA"/>
</dbReference>
<keyword evidence="4" id="KW-0812">Transmembrane</keyword>
<dbReference type="RefSeq" id="WP_093793557.1">
    <property type="nucleotide sequence ID" value="NZ_CP155571.1"/>
</dbReference>
<dbReference type="PROSITE" id="PS50885">
    <property type="entry name" value="HAMP"/>
    <property type="match status" value="1"/>
</dbReference>
<evidence type="ECO:0000256" key="3">
    <source>
        <dbReference type="PROSITE-ProRule" id="PRU00284"/>
    </source>
</evidence>
<dbReference type="InterPro" id="IPR003660">
    <property type="entry name" value="HAMP_dom"/>
</dbReference>
<dbReference type="Pfam" id="PF00015">
    <property type="entry name" value="MCPsignal"/>
    <property type="match status" value="1"/>
</dbReference>
<feature type="transmembrane region" description="Helical" evidence="4">
    <location>
        <begin position="189"/>
        <end position="213"/>
    </location>
</feature>
<protein>
    <submittedName>
        <fullName evidence="7">Uncharacterized protein</fullName>
    </submittedName>
</protein>
<accession>A0ABZ3J8X7</accession>
<organism evidence="7 8">
    <name type="scientific">Sporomusa acidovorans (strain ATCC 49682 / DSM 3132 / Mol)</name>
    <dbReference type="NCBI Taxonomy" id="1123286"/>
    <lineage>
        <taxon>Bacteria</taxon>
        <taxon>Bacillati</taxon>
        <taxon>Bacillota</taxon>
        <taxon>Negativicutes</taxon>
        <taxon>Selenomonadales</taxon>
        <taxon>Sporomusaceae</taxon>
        <taxon>Sporomusa</taxon>
    </lineage>
</organism>
<feature type="domain" description="Methyl-accepting transducer" evidence="5">
    <location>
        <begin position="270"/>
        <end position="499"/>
    </location>
</feature>
<dbReference type="SMART" id="SM00283">
    <property type="entry name" value="MA"/>
    <property type="match status" value="1"/>
</dbReference>
<evidence type="ECO:0000259" key="5">
    <source>
        <dbReference type="PROSITE" id="PS50111"/>
    </source>
</evidence>
<dbReference type="InterPro" id="IPR024478">
    <property type="entry name" value="HlyB_4HB_MCP"/>
</dbReference>
<dbReference type="InterPro" id="IPR004089">
    <property type="entry name" value="MCPsignal_dom"/>
</dbReference>
<keyword evidence="3" id="KW-0807">Transducer</keyword>
<evidence type="ECO:0000313" key="8">
    <source>
        <dbReference type="Proteomes" id="UP000216052"/>
    </source>
</evidence>
<comment type="similarity">
    <text evidence="2">Belongs to the methyl-accepting chemotaxis (MCP) protein family.</text>
</comment>
<feature type="domain" description="HAMP" evidence="6">
    <location>
        <begin position="213"/>
        <end position="265"/>
    </location>
</feature>
<keyword evidence="1" id="KW-0145">Chemotaxis</keyword>
<dbReference type="Proteomes" id="UP000216052">
    <property type="component" value="Chromosome"/>
</dbReference>
<evidence type="ECO:0000256" key="4">
    <source>
        <dbReference type="SAM" id="Phobius"/>
    </source>
</evidence>
<evidence type="ECO:0000256" key="2">
    <source>
        <dbReference type="ARBA" id="ARBA00029447"/>
    </source>
</evidence>
<dbReference type="PANTHER" id="PTHR43531">
    <property type="entry name" value="PROTEIN ICFG"/>
    <property type="match status" value="1"/>
</dbReference>
<dbReference type="SMART" id="SM00304">
    <property type="entry name" value="HAMP"/>
    <property type="match status" value="1"/>
</dbReference>
<dbReference type="CDD" id="cd11386">
    <property type="entry name" value="MCP_signal"/>
    <property type="match status" value="1"/>
</dbReference>